<organism evidence="2 3">
    <name type="scientific">Suillus discolor</name>
    <dbReference type="NCBI Taxonomy" id="1912936"/>
    <lineage>
        <taxon>Eukaryota</taxon>
        <taxon>Fungi</taxon>
        <taxon>Dikarya</taxon>
        <taxon>Basidiomycota</taxon>
        <taxon>Agaricomycotina</taxon>
        <taxon>Agaricomycetes</taxon>
        <taxon>Agaricomycetidae</taxon>
        <taxon>Boletales</taxon>
        <taxon>Suillineae</taxon>
        <taxon>Suillaceae</taxon>
        <taxon>Suillus</taxon>
    </lineage>
</organism>
<protein>
    <submittedName>
        <fullName evidence="2">Uncharacterized protein</fullName>
    </submittedName>
</protein>
<feature type="region of interest" description="Disordered" evidence="1">
    <location>
        <begin position="21"/>
        <end position="199"/>
    </location>
</feature>
<keyword evidence="3" id="KW-1185">Reference proteome</keyword>
<evidence type="ECO:0000313" key="2">
    <source>
        <dbReference type="EMBL" id="KAG2085711.1"/>
    </source>
</evidence>
<feature type="compositionally biased region" description="Basic and acidic residues" evidence="1">
    <location>
        <begin position="173"/>
        <end position="199"/>
    </location>
</feature>
<dbReference type="AlphaFoldDB" id="A0A9P7ERZ7"/>
<evidence type="ECO:0000313" key="3">
    <source>
        <dbReference type="Proteomes" id="UP000823399"/>
    </source>
</evidence>
<accession>A0A9P7ERZ7</accession>
<name>A0A9P7ERZ7_9AGAM</name>
<dbReference type="Proteomes" id="UP000823399">
    <property type="component" value="Unassembled WGS sequence"/>
</dbReference>
<evidence type="ECO:0000256" key="1">
    <source>
        <dbReference type="SAM" id="MobiDB-lite"/>
    </source>
</evidence>
<proteinExistence type="predicted"/>
<reference evidence="2" key="1">
    <citation type="journal article" date="2020" name="New Phytol.">
        <title>Comparative genomics reveals dynamic genome evolution in host specialist ectomycorrhizal fungi.</title>
        <authorList>
            <person name="Lofgren L.A."/>
            <person name="Nguyen N.H."/>
            <person name="Vilgalys R."/>
            <person name="Ruytinx J."/>
            <person name="Liao H.L."/>
            <person name="Branco S."/>
            <person name="Kuo A."/>
            <person name="LaButti K."/>
            <person name="Lipzen A."/>
            <person name="Andreopoulos W."/>
            <person name="Pangilinan J."/>
            <person name="Riley R."/>
            <person name="Hundley H."/>
            <person name="Na H."/>
            <person name="Barry K."/>
            <person name="Grigoriev I.V."/>
            <person name="Stajich J.E."/>
            <person name="Kennedy P.G."/>
        </authorList>
    </citation>
    <scope>NUCLEOTIDE SEQUENCE</scope>
    <source>
        <strain evidence="2">FC423</strain>
    </source>
</reference>
<dbReference type="GeneID" id="64702357"/>
<dbReference type="OrthoDB" id="3690045at2759"/>
<feature type="compositionally biased region" description="Polar residues" evidence="1">
    <location>
        <begin position="66"/>
        <end position="84"/>
    </location>
</feature>
<gene>
    <name evidence="2" type="ORF">F5147DRAFT_748672</name>
</gene>
<dbReference type="EMBL" id="JABBWM010000163">
    <property type="protein sequence ID" value="KAG2085711.1"/>
    <property type="molecule type" value="Genomic_DNA"/>
</dbReference>
<comment type="caution">
    <text evidence="2">The sequence shown here is derived from an EMBL/GenBank/DDBJ whole genome shotgun (WGS) entry which is preliminary data.</text>
</comment>
<dbReference type="RefSeq" id="XP_041284731.1">
    <property type="nucleotide sequence ID" value="XM_041440098.1"/>
</dbReference>
<sequence>MVKACLKVGMPKDNILNIINAVQNPPPDEKREQDQEYDVDDGGHKWDAIGEFSNAWGVDSSAPEPGTSTQIHPSMPRPSTSTLGGATPDRPAASVSTSVQPQPQPRAQAQAPPQPGPSVLYAYPGQSAPPPPVSQPHTPSEQNGLKRAYGYGEMSEVAILEPSQKRTRHCCKGGHDCGKIDCKGRNSRRPDKVYSEAWN</sequence>